<dbReference type="FunFam" id="3.90.700.10:FF:000004">
    <property type="entry name" value="Succinate dehydrogenase flavoprotein subunit"/>
    <property type="match status" value="1"/>
</dbReference>
<evidence type="ECO:0000313" key="17">
    <source>
        <dbReference type="Proteomes" id="UP000270468"/>
    </source>
</evidence>
<dbReference type="InterPro" id="IPR003953">
    <property type="entry name" value="FAD-dep_OxRdtase_2_FAD-bd"/>
</dbReference>
<dbReference type="PIRSF" id="PIRSF000171">
    <property type="entry name" value="SDHA_APRA_LASPO"/>
    <property type="match status" value="1"/>
</dbReference>
<evidence type="ECO:0000256" key="11">
    <source>
        <dbReference type="ARBA" id="ARBA00023136"/>
    </source>
</evidence>
<dbReference type="GO" id="GO:0005886">
    <property type="term" value="C:plasma membrane"/>
    <property type="evidence" value="ECO:0007669"/>
    <property type="project" value="UniProtKB-SubCell"/>
</dbReference>
<keyword evidence="17" id="KW-1185">Reference proteome</keyword>
<protein>
    <recommendedName>
        <fullName evidence="4">succinate dehydrogenase</fullName>
        <ecNumber evidence="4">1.3.5.1</ecNumber>
    </recommendedName>
</protein>
<gene>
    <name evidence="16" type="primary">frdA</name>
    <name evidence="16" type="ORF">FILTAD_02866</name>
</gene>
<evidence type="ECO:0000256" key="8">
    <source>
        <dbReference type="ARBA" id="ARBA00022827"/>
    </source>
</evidence>
<comment type="cofactor">
    <cofactor evidence="1">
        <name>FAD</name>
        <dbReference type="ChEBI" id="CHEBI:57692"/>
    </cofactor>
</comment>
<feature type="active site" description="Proton acceptor" evidence="13">
    <location>
        <position position="285"/>
    </location>
</feature>
<keyword evidence="8" id="KW-0274">FAD</keyword>
<organism evidence="16 17">
    <name type="scientific">Filibacter tadaridae</name>
    <dbReference type="NCBI Taxonomy" id="2483811"/>
    <lineage>
        <taxon>Bacteria</taxon>
        <taxon>Bacillati</taxon>
        <taxon>Bacillota</taxon>
        <taxon>Bacilli</taxon>
        <taxon>Bacillales</taxon>
        <taxon>Caryophanaceae</taxon>
        <taxon>Filibacter</taxon>
    </lineage>
</organism>
<dbReference type="Pfam" id="PF00890">
    <property type="entry name" value="FAD_binding_2"/>
    <property type="match status" value="1"/>
</dbReference>
<dbReference type="EMBL" id="UXAV01000044">
    <property type="protein sequence ID" value="VDC32691.1"/>
    <property type="molecule type" value="Genomic_DNA"/>
</dbReference>
<dbReference type="OrthoDB" id="9806724at2"/>
<evidence type="ECO:0000256" key="1">
    <source>
        <dbReference type="ARBA" id="ARBA00001974"/>
    </source>
</evidence>
<dbReference type="InterPro" id="IPR011280">
    <property type="entry name" value="Succ_DH/Fum_Rdt_flav_su"/>
</dbReference>
<proteinExistence type="inferred from homology"/>
<comment type="subcellular location">
    <subcellularLocation>
        <location evidence="2">Cell membrane</location>
        <topology evidence="2">Peripheral membrane protein</topology>
        <orientation evidence="2">Cytoplasmic side</orientation>
    </subcellularLocation>
</comment>
<dbReference type="NCBIfam" id="NF006392">
    <property type="entry name" value="PRK08641.1"/>
    <property type="match status" value="1"/>
</dbReference>
<feature type="domain" description="FAD-dependent oxidoreductase 2 FAD-binding" evidence="14">
    <location>
        <begin position="6"/>
        <end position="392"/>
    </location>
</feature>
<dbReference type="GO" id="GO:0009055">
    <property type="term" value="F:electron transfer activity"/>
    <property type="evidence" value="ECO:0007669"/>
    <property type="project" value="TreeGrafter"/>
</dbReference>
<comment type="catalytic activity">
    <reaction evidence="12">
        <text>a quinone + succinate = fumarate + a quinol</text>
        <dbReference type="Rhea" id="RHEA:40523"/>
        <dbReference type="ChEBI" id="CHEBI:24646"/>
        <dbReference type="ChEBI" id="CHEBI:29806"/>
        <dbReference type="ChEBI" id="CHEBI:30031"/>
        <dbReference type="ChEBI" id="CHEBI:132124"/>
        <dbReference type="EC" id="1.3.5.1"/>
    </reaction>
</comment>
<evidence type="ECO:0000256" key="12">
    <source>
        <dbReference type="ARBA" id="ARBA00049220"/>
    </source>
</evidence>
<dbReference type="SUPFAM" id="SSF46977">
    <property type="entry name" value="Succinate dehydrogenase/fumarate reductase flavoprotein C-terminal domain"/>
    <property type="match status" value="1"/>
</dbReference>
<dbReference type="SUPFAM" id="SSF51905">
    <property type="entry name" value="FAD/NAD(P)-binding domain"/>
    <property type="match status" value="1"/>
</dbReference>
<evidence type="ECO:0000256" key="7">
    <source>
        <dbReference type="ARBA" id="ARBA00022630"/>
    </source>
</evidence>
<dbReference type="InterPro" id="IPR036188">
    <property type="entry name" value="FAD/NAD-bd_sf"/>
</dbReference>
<evidence type="ECO:0000256" key="2">
    <source>
        <dbReference type="ARBA" id="ARBA00004413"/>
    </source>
</evidence>
<name>A0A3P5XCW4_9BACL</name>
<dbReference type="PRINTS" id="PR00411">
    <property type="entry name" value="PNDRDTASEI"/>
</dbReference>
<dbReference type="FunFam" id="3.50.50.60:FF:000009">
    <property type="entry name" value="Succinate dehydrogenase flavoprotein subunit"/>
    <property type="match status" value="1"/>
</dbReference>
<dbReference type="NCBIfam" id="TIGR01811">
    <property type="entry name" value="sdhA_Bsu"/>
    <property type="match status" value="1"/>
</dbReference>
<evidence type="ECO:0000256" key="4">
    <source>
        <dbReference type="ARBA" id="ARBA00012792"/>
    </source>
</evidence>
<feature type="domain" description="Fumarate reductase/succinate dehydrogenase flavoprotein-like C-terminal" evidence="15">
    <location>
        <begin position="452"/>
        <end position="578"/>
    </location>
</feature>
<evidence type="ECO:0000256" key="5">
    <source>
        <dbReference type="ARBA" id="ARBA00022448"/>
    </source>
</evidence>
<evidence type="ECO:0000313" key="16">
    <source>
        <dbReference type="EMBL" id="VDC32691.1"/>
    </source>
</evidence>
<evidence type="ECO:0000256" key="6">
    <source>
        <dbReference type="ARBA" id="ARBA00022475"/>
    </source>
</evidence>
<reference evidence="16 17" key="1">
    <citation type="submission" date="2018-11" db="EMBL/GenBank/DDBJ databases">
        <authorList>
            <person name="Criscuolo A."/>
        </authorList>
    </citation>
    <scope>NUCLEOTIDE SEQUENCE [LARGE SCALE GENOMIC DNA]</scope>
    <source>
        <strain evidence="16">ATB-66</strain>
    </source>
</reference>
<dbReference type="EC" id="1.3.5.1" evidence="4"/>
<keyword evidence="6" id="KW-1003">Cell membrane</keyword>
<dbReference type="InterPro" id="IPR003952">
    <property type="entry name" value="FRD_SDH_FAD_BS"/>
</dbReference>
<sequence length="581" mass="64536">MAKNRLIVVGGGLAGLMATMKAAEEGTPVKLFSLVPVKRSHSVCAQGGINGAVNTKGEGDSPAIHLDDTIYGGDFLANQPPVKAMTDAAPGIISLMDRMGVMFNRTPEGLLDFRRFGGTMHHRTAFAGATTGQQLLYALDEQVRRYEVDGLVTKYENWEFLGIIKDEKGHCKGIRAQNLKTMEIEAFRADAVIMATGGPGIIFGKSTNSIINTGSAASIVYQQGAYYANGEFIQIHPTAIPGDDKLRLMSESARGEGGRIWTYKDGKPWYFLEENFPAYGNLVPRDVATREIFDVCVNQKLGINGENMVYLDLSHKDPHELDVKLGGIIEIYEKFTGDDPRKVPMKIFPAVHYSMGGLWVDYDQMTNIPGLFAAGECDYSQHGANRLGANSLLSAIYGGMVAGPNAVKYMHSLERSADELPTTIYDEAIKEEQDKWDALLKMDGTENAYVLHKELGEWMTDNVTVVRHNDRLEKTDAKILELLERYENISMTDTQLWSNQGATFARQLKNMLYLARVITLGALNRNESRGAHYKPEFPKRNDEEFMKTTMAKFDGISAPVFHYEEIDGELIPPRARDYSVK</sequence>
<dbReference type="PANTHER" id="PTHR11632">
    <property type="entry name" value="SUCCINATE DEHYDROGENASE 2 FLAVOPROTEIN SUBUNIT"/>
    <property type="match status" value="1"/>
</dbReference>
<keyword evidence="7" id="KW-0285">Flavoprotein</keyword>
<evidence type="ECO:0000259" key="15">
    <source>
        <dbReference type="Pfam" id="PF02910"/>
    </source>
</evidence>
<keyword evidence="11" id="KW-0472">Membrane</keyword>
<dbReference type="SUPFAM" id="SSF56425">
    <property type="entry name" value="Succinate dehydrogenase/fumarate reductase flavoprotein, catalytic domain"/>
    <property type="match status" value="1"/>
</dbReference>
<dbReference type="Proteomes" id="UP000270468">
    <property type="component" value="Unassembled WGS sequence"/>
</dbReference>
<dbReference type="Gene3D" id="1.20.58.100">
    <property type="entry name" value="Fumarate reductase/succinate dehydrogenase flavoprotein-like, C-terminal domain"/>
    <property type="match status" value="1"/>
</dbReference>
<comment type="similarity">
    <text evidence="3">Belongs to the FAD-dependent oxidoreductase 2 family. FRD/SDH subfamily.</text>
</comment>
<evidence type="ECO:0000256" key="10">
    <source>
        <dbReference type="ARBA" id="ARBA00023002"/>
    </source>
</evidence>
<dbReference type="InterPro" id="IPR030664">
    <property type="entry name" value="SdhA/FrdA/AprA"/>
</dbReference>
<dbReference type="FunFam" id="1.20.58.100:FF:000004">
    <property type="entry name" value="Succinate dehydrogenase flavoprotein subunit"/>
    <property type="match status" value="1"/>
</dbReference>
<dbReference type="PANTHER" id="PTHR11632:SF53">
    <property type="entry name" value="SUCCINATE DEHYDROGENASE FLAVOPROTEIN SUBUNIT"/>
    <property type="match status" value="1"/>
</dbReference>
<dbReference type="InterPro" id="IPR027477">
    <property type="entry name" value="Succ_DH/fumarate_Rdtase_cat_sf"/>
</dbReference>
<accession>A0A3P5XCW4</accession>
<dbReference type="GO" id="GO:0008177">
    <property type="term" value="F:succinate dehydrogenase (quinone) activity"/>
    <property type="evidence" value="ECO:0007669"/>
    <property type="project" value="UniProtKB-EC"/>
</dbReference>
<keyword evidence="9" id="KW-0249">Electron transport</keyword>
<keyword evidence="10 16" id="KW-0560">Oxidoreductase</keyword>
<dbReference type="PRINTS" id="PR00368">
    <property type="entry name" value="FADPNR"/>
</dbReference>
<dbReference type="AlphaFoldDB" id="A0A3P5XCW4"/>
<dbReference type="PROSITE" id="PS00504">
    <property type="entry name" value="FRD_SDH_FAD_BINDING"/>
    <property type="match status" value="1"/>
</dbReference>
<dbReference type="Gene3D" id="3.90.700.10">
    <property type="entry name" value="Succinate dehydrogenase/fumarate reductase flavoprotein, catalytic domain"/>
    <property type="match status" value="1"/>
</dbReference>
<evidence type="ECO:0000259" key="14">
    <source>
        <dbReference type="Pfam" id="PF00890"/>
    </source>
</evidence>
<dbReference type="GO" id="GO:0050660">
    <property type="term" value="F:flavin adenine dinucleotide binding"/>
    <property type="evidence" value="ECO:0007669"/>
    <property type="project" value="TreeGrafter"/>
</dbReference>
<evidence type="ECO:0000256" key="3">
    <source>
        <dbReference type="ARBA" id="ARBA00008040"/>
    </source>
</evidence>
<dbReference type="GO" id="GO:0009061">
    <property type="term" value="P:anaerobic respiration"/>
    <property type="evidence" value="ECO:0007669"/>
    <property type="project" value="TreeGrafter"/>
</dbReference>
<evidence type="ECO:0000256" key="13">
    <source>
        <dbReference type="PIRSR" id="PIRSR000171-1"/>
    </source>
</evidence>
<evidence type="ECO:0000256" key="9">
    <source>
        <dbReference type="ARBA" id="ARBA00022982"/>
    </source>
</evidence>
<dbReference type="InterPro" id="IPR037099">
    <property type="entry name" value="Fum_R/Succ_DH_flav-like_C_sf"/>
</dbReference>
<dbReference type="RefSeq" id="WP_124071654.1">
    <property type="nucleotide sequence ID" value="NZ_CBCRXF010000002.1"/>
</dbReference>
<keyword evidence="5" id="KW-0813">Transport</keyword>
<dbReference type="InterPro" id="IPR015939">
    <property type="entry name" value="Fum_Rdtase/Succ_DH_flav-like_C"/>
</dbReference>
<dbReference type="Gene3D" id="3.50.50.60">
    <property type="entry name" value="FAD/NAD(P)-binding domain"/>
    <property type="match status" value="1"/>
</dbReference>
<dbReference type="GO" id="GO:0033765">
    <property type="term" value="F:steroid dehydrogenase activity, acting on the CH-CH group of donors"/>
    <property type="evidence" value="ECO:0007669"/>
    <property type="project" value="UniProtKB-ARBA"/>
</dbReference>
<dbReference type="Pfam" id="PF02910">
    <property type="entry name" value="Succ_DH_flav_C"/>
    <property type="match status" value="1"/>
</dbReference>